<dbReference type="FunCoup" id="A0A482WSE9">
    <property type="interactions" value="358"/>
</dbReference>
<name>A0A482WSE9_LAOST</name>
<dbReference type="AlphaFoldDB" id="A0A482WSE9"/>
<proteinExistence type="predicted"/>
<sequence length="307" mass="35673">MNKTRVDLNIKLNDLVTFQSCSTLVSSIIKYLIYQRHQIPYTFEVLKHLVKRRKELVSNDSEEEQSEISRHDRLTVEREFNKALDVYEAIDSVLRQIDSELHSLSPEHNIQEIVIIFGTTALHPKNVFRIVVPPVNYNHSDSSHPPQKLLNCLFRSMMTSDELNSILDHQMCPTNTFILMKTDRKTIIKSDLFHLKDHFRIPPKAVGLKFVFTSDLRTEDKKCCCVEDMSFFFCSPKQYDSTTSSRLCHDFKLETVEPSEGDNDNDSENSNWFQFNFAIKGFKDCKLNGSSVTNLWMKYARKQVDGS</sequence>
<reference evidence="1 2" key="1">
    <citation type="journal article" date="2017" name="Gigascience">
        <title>Genome sequence of the small brown planthopper, Laodelphax striatellus.</title>
        <authorList>
            <person name="Zhu J."/>
            <person name="Jiang F."/>
            <person name="Wang X."/>
            <person name="Yang P."/>
            <person name="Bao Y."/>
            <person name="Zhao W."/>
            <person name="Wang W."/>
            <person name="Lu H."/>
            <person name="Wang Q."/>
            <person name="Cui N."/>
            <person name="Li J."/>
            <person name="Chen X."/>
            <person name="Luo L."/>
            <person name="Yu J."/>
            <person name="Kang L."/>
            <person name="Cui F."/>
        </authorList>
    </citation>
    <scope>NUCLEOTIDE SEQUENCE [LARGE SCALE GENOMIC DNA]</scope>
    <source>
        <strain evidence="1">Lst14</strain>
    </source>
</reference>
<gene>
    <name evidence="1" type="ORF">LSTR_LSTR010843</name>
</gene>
<evidence type="ECO:0000313" key="2">
    <source>
        <dbReference type="Proteomes" id="UP000291343"/>
    </source>
</evidence>
<dbReference type="Gene3D" id="3.30.900.20">
    <property type="match status" value="1"/>
</dbReference>
<accession>A0A482WSE9</accession>
<protein>
    <recommendedName>
        <fullName evidence="3">MAD2L1-binding protein</fullName>
    </recommendedName>
</protein>
<keyword evidence="2" id="KW-1185">Reference proteome</keyword>
<dbReference type="GO" id="GO:0005634">
    <property type="term" value="C:nucleus"/>
    <property type="evidence" value="ECO:0007669"/>
    <property type="project" value="InterPro"/>
</dbReference>
<dbReference type="InterPro" id="IPR053729">
    <property type="entry name" value="MAD2L1BP_domain_sf"/>
</dbReference>
<dbReference type="OrthoDB" id="6334764at2759"/>
<organism evidence="1 2">
    <name type="scientific">Laodelphax striatellus</name>
    <name type="common">Small brown planthopper</name>
    <name type="synonym">Delphax striatella</name>
    <dbReference type="NCBI Taxonomy" id="195883"/>
    <lineage>
        <taxon>Eukaryota</taxon>
        <taxon>Metazoa</taxon>
        <taxon>Ecdysozoa</taxon>
        <taxon>Arthropoda</taxon>
        <taxon>Hexapoda</taxon>
        <taxon>Insecta</taxon>
        <taxon>Pterygota</taxon>
        <taxon>Neoptera</taxon>
        <taxon>Paraneoptera</taxon>
        <taxon>Hemiptera</taxon>
        <taxon>Auchenorrhyncha</taxon>
        <taxon>Fulgoroidea</taxon>
        <taxon>Delphacidae</taxon>
        <taxon>Criomorphinae</taxon>
        <taxon>Laodelphax</taxon>
    </lineage>
</organism>
<dbReference type="InParanoid" id="A0A482WSE9"/>
<comment type="caution">
    <text evidence="1">The sequence shown here is derived from an EMBL/GenBank/DDBJ whole genome shotgun (WGS) entry which is preliminary data.</text>
</comment>
<evidence type="ECO:0008006" key="3">
    <source>
        <dbReference type="Google" id="ProtNLM"/>
    </source>
</evidence>
<dbReference type="GO" id="GO:0007096">
    <property type="term" value="P:regulation of exit from mitosis"/>
    <property type="evidence" value="ECO:0007669"/>
    <property type="project" value="InterPro"/>
</dbReference>
<dbReference type="InterPro" id="IPR009511">
    <property type="entry name" value="MAD1/Cdc20-bound-Mad2-bd"/>
</dbReference>
<dbReference type="PANTHER" id="PTHR15681:SF1">
    <property type="entry name" value="MAD2L1-BINDING PROTEIN"/>
    <property type="match status" value="1"/>
</dbReference>
<dbReference type="Pfam" id="PF06581">
    <property type="entry name" value="p31comet"/>
    <property type="match status" value="1"/>
</dbReference>
<dbReference type="EMBL" id="QKKF02026418">
    <property type="protein sequence ID" value="RZF36423.1"/>
    <property type="molecule type" value="Genomic_DNA"/>
</dbReference>
<dbReference type="PANTHER" id="PTHR15681">
    <property type="entry name" value="MAD2L1-BINDING PROTEIN"/>
    <property type="match status" value="1"/>
</dbReference>
<dbReference type="Proteomes" id="UP000291343">
    <property type="component" value="Unassembled WGS sequence"/>
</dbReference>
<evidence type="ECO:0000313" key="1">
    <source>
        <dbReference type="EMBL" id="RZF36423.1"/>
    </source>
</evidence>